<protein>
    <submittedName>
        <fullName evidence="1">Uncharacterized protein</fullName>
    </submittedName>
</protein>
<dbReference type="AlphaFoldDB" id="A0A9J5X3P9"/>
<dbReference type="Proteomes" id="UP000824120">
    <property type="component" value="Chromosome 10"/>
</dbReference>
<name>A0A9J5X3P9_SOLCO</name>
<organism evidence="1 2">
    <name type="scientific">Solanum commersonii</name>
    <name type="common">Commerson's wild potato</name>
    <name type="synonym">Commerson's nightshade</name>
    <dbReference type="NCBI Taxonomy" id="4109"/>
    <lineage>
        <taxon>Eukaryota</taxon>
        <taxon>Viridiplantae</taxon>
        <taxon>Streptophyta</taxon>
        <taxon>Embryophyta</taxon>
        <taxon>Tracheophyta</taxon>
        <taxon>Spermatophyta</taxon>
        <taxon>Magnoliopsida</taxon>
        <taxon>eudicotyledons</taxon>
        <taxon>Gunneridae</taxon>
        <taxon>Pentapetalae</taxon>
        <taxon>asterids</taxon>
        <taxon>lamiids</taxon>
        <taxon>Solanales</taxon>
        <taxon>Solanaceae</taxon>
        <taxon>Solanoideae</taxon>
        <taxon>Solaneae</taxon>
        <taxon>Solanum</taxon>
    </lineage>
</organism>
<reference evidence="1 2" key="1">
    <citation type="submission" date="2020-09" db="EMBL/GenBank/DDBJ databases">
        <title>De no assembly of potato wild relative species, Solanum commersonii.</title>
        <authorList>
            <person name="Cho K."/>
        </authorList>
    </citation>
    <scope>NUCLEOTIDE SEQUENCE [LARGE SCALE GENOMIC DNA]</scope>
    <source>
        <strain evidence="1">LZ3.2</strain>
        <tissue evidence="1">Leaf</tissue>
    </source>
</reference>
<gene>
    <name evidence="1" type="ORF">H5410_052672</name>
</gene>
<proteinExistence type="predicted"/>
<comment type="caution">
    <text evidence="1">The sequence shown here is derived from an EMBL/GenBank/DDBJ whole genome shotgun (WGS) entry which is preliminary data.</text>
</comment>
<evidence type="ECO:0000313" key="1">
    <source>
        <dbReference type="EMBL" id="KAG5582045.1"/>
    </source>
</evidence>
<evidence type="ECO:0000313" key="2">
    <source>
        <dbReference type="Proteomes" id="UP000824120"/>
    </source>
</evidence>
<accession>A0A9J5X3P9</accession>
<keyword evidence="2" id="KW-1185">Reference proteome</keyword>
<sequence>MIESTGGWWKCNIDGESRAGDLVGAKGIKIQGSTSIVAEAIAVKEGLQYCWEHDFVQVLLESSCSYALLRVQHSLREGNSLANYFANLVFQFNRFQDVSSAGKTIINADKYGRKISIDLAKKNRSIQRYTFNRACKDFFSPADAKLVVSIVGESLCPAGSSLRKRGQGKDDTKS</sequence>
<dbReference type="EMBL" id="JACXVP010000010">
    <property type="protein sequence ID" value="KAG5582045.1"/>
    <property type="molecule type" value="Genomic_DNA"/>
</dbReference>